<dbReference type="AlphaFoldDB" id="A0A1M5BJ98"/>
<evidence type="ECO:0000256" key="1">
    <source>
        <dbReference type="ARBA" id="ARBA00000553"/>
    </source>
</evidence>
<dbReference type="InterPro" id="IPR003730">
    <property type="entry name" value="Cu_polyphenol_OxRdtase"/>
</dbReference>
<gene>
    <name evidence="11" type="ORF">SAMN05444274_105175</name>
</gene>
<dbReference type="InterPro" id="IPR038371">
    <property type="entry name" value="Cu_polyphenol_OxRdtase_sf"/>
</dbReference>
<dbReference type="SUPFAM" id="SSF64438">
    <property type="entry name" value="CNF1/YfiH-like putative cysteine hydrolases"/>
    <property type="match status" value="1"/>
</dbReference>
<dbReference type="OrthoDB" id="4279at2"/>
<dbReference type="PANTHER" id="PTHR30616:SF2">
    <property type="entry name" value="PURINE NUCLEOSIDE PHOSPHORYLASE LACC1"/>
    <property type="match status" value="1"/>
</dbReference>
<proteinExistence type="inferred from homology"/>
<dbReference type="CDD" id="cd16833">
    <property type="entry name" value="YfiH"/>
    <property type="match status" value="1"/>
</dbReference>
<accession>A0A1M5BJ98</accession>
<dbReference type="EMBL" id="FQUM01000005">
    <property type="protein sequence ID" value="SHF42634.1"/>
    <property type="molecule type" value="Genomic_DNA"/>
</dbReference>
<evidence type="ECO:0000313" key="11">
    <source>
        <dbReference type="EMBL" id="SHF42634.1"/>
    </source>
</evidence>
<comment type="catalytic activity">
    <reaction evidence="7">
        <text>adenosine + H2O + H(+) = inosine + NH4(+)</text>
        <dbReference type="Rhea" id="RHEA:24408"/>
        <dbReference type="ChEBI" id="CHEBI:15377"/>
        <dbReference type="ChEBI" id="CHEBI:15378"/>
        <dbReference type="ChEBI" id="CHEBI:16335"/>
        <dbReference type="ChEBI" id="CHEBI:17596"/>
        <dbReference type="ChEBI" id="CHEBI:28938"/>
        <dbReference type="EC" id="3.5.4.4"/>
    </reaction>
    <physiologicalReaction direction="left-to-right" evidence="7">
        <dbReference type="Rhea" id="RHEA:24409"/>
    </physiologicalReaction>
</comment>
<comment type="similarity">
    <text evidence="2 10">Belongs to the purine nucleoside phosphorylase YfiH/LACC1 family.</text>
</comment>
<keyword evidence="3" id="KW-0808">Transferase</keyword>
<evidence type="ECO:0000256" key="5">
    <source>
        <dbReference type="ARBA" id="ARBA00022801"/>
    </source>
</evidence>
<evidence type="ECO:0000256" key="6">
    <source>
        <dbReference type="ARBA" id="ARBA00022833"/>
    </source>
</evidence>
<dbReference type="GO" id="GO:0016787">
    <property type="term" value="F:hydrolase activity"/>
    <property type="evidence" value="ECO:0007669"/>
    <property type="project" value="UniProtKB-KW"/>
</dbReference>
<comment type="catalytic activity">
    <reaction evidence="8">
        <text>adenosine + phosphate = alpha-D-ribose 1-phosphate + adenine</text>
        <dbReference type="Rhea" id="RHEA:27642"/>
        <dbReference type="ChEBI" id="CHEBI:16335"/>
        <dbReference type="ChEBI" id="CHEBI:16708"/>
        <dbReference type="ChEBI" id="CHEBI:43474"/>
        <dbReference type="ChEBI" id="CHEBI:57720"/>
        <dbReference type="EC" id="2.4.2.1"/>
    </reaction>
    <physiologicalReaction direction="left-to-right" evidence="8">
        <dbReference type="Rhea" id="RHEA:27643"/>
    </physiologicalReaction>
</comment>
<comment type="catalytic activity">
    <reaction evidence="1">
        <text>inosine + phosphate = alpha-D-ribose 1-phosphate + hypoxanthine</text>
        <dbReference type="Rhea" id="RHEA:27646"/>
        <dbReference type="ChEBI" id="CHEBI:17368"/>
        <dbReference type="ChEBI" id="CHEBI:17596"/>
        <dbReference type="ChEBI" id="CHEBI:43474"/>
        <dbReference type="ChEBI" id="CHEBI:57720"/>
        <dbReference type="EC" id="2.4.2.1"/>
    </reaction>
    <physiologicalReaction direction="left-to-right" evidence="1">
        <dbReference type="Rhea" id="RHEA:27647"/>
    </physiologicalReaction>
</comment>
<organism evidence="11 12">
    <name type="scientific">Mariniphaga anaerophila</name>
    <dbReference type="NCBI Taxonomy" id="1484053"/>
    <lineage>
        <taxon>Bacteria</taxon>
        <taxon>Pseudomonadati</taxon>
        <taxon>Bacteroidota</taxon>
        <taxon>Bacteroidia</taxon>
        <taxon>Marinilabiliales</taxon>
        <taxon>Prolixibacteraceae</taxon>
        <taxon>Mariniphaga</taxon>
    </lineage>
</organism>
<protein>
    <recommendedName>
        <fullName evidence="10">Purine nucleoside phosphorylase</fullName>
    </recommendedName>
</protein>
<keyword evidence="6" id="KW-0862">Zinc</keyword>
<reference evidence="11 12" key="1">
    <citation type="submission" date="2016-11" db="EMBL/GenBank/DDBJ databases">
        <authorList>
            <person name="Jaros S."/>
            <person name="Januszkiewicz K."/>
            <person name="Wedrychowicz H."/>
        </authorList>
    </citation>
    <scope>NUCLEOTIDE SEQUENCE [LARGE SCALE GENOMIC DNA]</scope>
    <source>
        <strain evidence="11 12">DSM 26910</strain>
    </source>
</reference>
<dbReference type="RefSeq" id="WP_073002028.1">
    <property type="nucleotide sequence ID" value="NZ_FQUM01000005.1"/>
</dbReference>
<keyword evidence="4" id="KW-0479">Metal-binding</keyword>
<evidence type="ECO:0000256" key="3">
    <source>
        <dbReference type="ARBA" id="ARBA00022679"/>
    </source>
</evidence>
<evidence type="ECO:0000256" key="8">
    <source>
        <dbReference type="ARBA" id="ARBA00048968"/>
    </source>
</evidence>
<dbReference type="GO" id="GO:0017061">
    <property type="term" value="F:S-methyl-5-thioadenosine phosphorylase activity"/>
    <property type="evidence" value="ECO:0007669"/>
    <property type="project" value="UniProtKB-EC"/>
</dbReference>
<evidence type="ECO:0000313" key="12">
    <source>
        <dbReference type="Proteomes" id="UP000184164"/>
    </source>
</evidence>
<dbReference type="InterPro" id="IPR011324">
    <property type="entry name" value="Cytotoxic_necrot_fac-like_cat"/>
</dbReference>
<evidence type="ECO:0000256" key="9">
    <source>
        <dbReference type="ARBA" id="ARBA00049893"/>
    </source>
</evidence>
<evidence type="ECO:0000256" key="4">
    <source>
        <dbReference type="ARBA" id="ARBA00022723"/>
    </source>
</evidence>
<dbReference type="Gene3D" id="3.60.140.10">
    <property type="entry name" value="CNF1/YfiH-like putative cysteine hydrolases"/>
    <property type="match status" value="1"/>
</dbReference>
<dbReference type="Pfam" id="PF02578">
    <property type="entry name" value="Cu-oxidase_4"/>
    <property type="match status" value="1"/>
</dbReference>
<evidence type="ECO:0000256" key="10">
    <source>
        <dbReference type="RuleBase" id="RU361274"/>
    </source>
</evidence>
<keyword evidence="5" id="KW-0378">Hydrolase</keyword>
<comment type="catalytic activity">
    <reaction evidence="9">
        <text>S-methyl-5'-thioadenosine + phosphate = 5-(methylsulfanyl)-alpha-D-ribose 1-phosphate + adenine</text>
        <dbReference type="Rhea" id="RHEA:11852"/>
        <dbReference type="ChEBI" id="CHEBI:16708"/>
        <dbReference type="ChEBI" id="CHEBI:17509"/>
        <dbReference type="ChEBI" id="CHEBI:43474"/>
        <dbReference type="ChEBI" id="CHEBI:58533"/>
        <dbReference type="EC" id="2.4.2.28"/>
    </reaction>
    <physiologicalReaction direction="left-to-right" evidence="9">
        <dbReference type="Rhea" id="RHEA:11853"/>
    </physiologicalReaction>
</comment>
<dbReference type="STRING" id="1484053.SAMN05444274_105175"/>
<evidence type="ECO:0000256" key="7">
    <source>
        <dbReference type="ARBA" id="ARBA00047989"/>
    </source>
</evidence>
<dbReference type="Proteomes" id="UP000184164">
    <property type="component" value="Unassembled WGS sequence"/>
</dbReference>
<keyword evidence="12" id="KW-1185">Reference proteome</keyword>
<dbReference type="GO" id="GO:0005507">
    <property type="term" value="F:copper ion binding"/>
    <property type="evidence" value="ECO:0007669"/>
    <property type="project" value="TreeGrafter"/>
</dbReference>
<sequence length="254" mass="28160">MIFYEMDDLFISYRLFEPFENVKAFTTTKRVFSENKAPRFTGDAAQNATENRKQLAGLLKIRENQLIFPRQTHSCCVAEVQTLPEKEMRETDALVTNQPGLCLCIQTADCVPVLLFDSKTKAVAAVHAGWRGTVKKIVGEAVQKMEASFGSVPADILAVVGPSIGPDVYEVGEEVADAARGAIPNFEKTLRESSSGKYHFDLWEANRQVLMALGVLPDNIEVLAECTFKESNKYYSARREGIETGRLVSGIMLV</sequence>
<dbReference type="PANTHER" id="PTHR30616">
    <property type="entry name" value="UNCHARACTERIZED PROTEIN YFIH"/>
    <property type="match status" value="1"/>
</dbReference>
<dbReference type="NCBIfam" id="TIGR00726">
    <property type="entry name" value="peptidoglycan editing factor PgeF"/>
    <property type="match status" value="1"/>
</dbReference>
<name>A0A1M5BJ98_9BACT</name>
<evidence type="ECO:0000256" key="2">
    <source>
        <dbReference type="ARBA" id="ARBA00007353"/>
    </source>
</evidence>